<comment type="caution">
    <text evidence="1">The sequence shown here is derived from an EMBL/GenBank/DDBJ whole genome shotgun (WGS) entry which is preliminary data.</text>
</comment>
<dbReference type="OrthoDB" id="1441145at2"/>
<dbReference type="Proteomes" id="UP000291485">
    <property type="component" value="Unassembled WGS sequence"/>
</dbReference>
<dbReference type="EMBL" id="SJSN01000015">
    <property type="protein sequence ID" value="TCD04414.1"/>
    <property type="molecule type" value="Genomic_DNA"/>
</dbReference>
<proteinExistence type="predicted"/>
<protein>
    <submittedName>
        <fullName evidence="1">Uncharacterized protein</fullName>
    </submittedName>
</protein>
<sequence>MNSNSPAFIHYHTIAKQWASDIDFFKVEMVFLHHLLDDHFILLSSAEYIDDLKAVGKKFLTLEKDKYNVDTELIDYIKVLEGQTENLVDSHGELLDNKQKQMEQRMSHLTSTYRKLKQELFSLVISLIQDRKRQGLPQL</sequence>
<dbReference type="RefSeq" id="WP_131561228.1">
    <property type="nucleotide sequence ID" value="NZ_SJSN01000015.1"/>
</dbReference>
<gene>
    <name evidence="1" type="ORF">EZ449_17405</name>
</gene>
<evidence type="ECO:0000313" key="1">
    <source>
        <dbReference type="EMBL" id="TCD04414.1"/>
    </source>
</evidence>
<name>A0A4R0NZ79_9SPHI</name>
<evidence type="ECO:0000313" key="2">
    <source>
        <dbReference type="Proteomes" id="UP000291485"/>
    </source>
</evidence>
<reference evidence="1 2" key="1">
    <citation type="submission" date="2019-02" db="EMBL/GenBank/DDBJ databases">
        <title>Pedobacter sp. RP-3-11 sp. nov., isolated from Arctic soil.</title>
        <authorList>
            <person name="Dahal R.H."/>
        </authorList>
    </citation>
    <scope>NUCLEOTIDE SEQUENCE [LARGE SCALE GENOMIC DNA]</scope>
    <source>
        <strain evidence="1 2">RP-3-11</strain>
    </source>
</reference>
<organism evidence="1 2">
    <name type="scientific">Pedobacter frigidisoli</name>
    <dbReference type="NCBI Taxonomy" id="2530455"/>
    <lineage>
        <taxon>Bacteria</taxon>
        <taxon>Pseudomonadati</taxon>
        <taxon>Bacteroidota</taxon>
        <taxon>Sphingobacteriia</taxon>
        <taxon>Sphingobacteriales</taxon>
        <taxon>Sphingobacteriaceae</taxon>
        <taxon>Pedobacter</taxon>
    </lineage>
</organism>
<accession>A0A4R0NZ79</accession>
<dbReference type="AlphaFoldDB" id="A0A4R0NZ79"/>
<keyword evidence="2" id="KW-1185">Reference proteome</keyword>